<keyword evidence="1" id="KW-0812">Transmembrane</keyword>
<feature type="transmembrane region" description="Helical" evidence="1">
    <location>
        <begin position="78"/>
        <end position="96"/>
    </location>
</feature>
<organism evidence="2 3">
    <name type="scientific">Mycobacterium senriense</name>
    <dbReference type="NCBI Taxonomy" id="2775496"/>
    <lineage>
        <taxon>Bacteria</taxon>
        <taxon>Bacillati</taxon>
        <taxon>Actinomycetota</taxon>
        <taxon>Actinomycetes</taxon>
        <taxon>Mycobacteriales</taxon>
        <taxon>Mycobacteriaceae</taxon>
        <taxon>Mycobacterium</taxon>
        <taxon>Mycobacterium avium complex (MAC)</taxon>
    </lineage>
</organism>
<accession>A0ABM7SJA6</accession>
<protein>
    <recommendedName>
        <fullName evidence="4">Membrane protein insertase YidC</fullName>
    </recommendedName>
</protein>
<sequence>MAFGLYSFLTIVVAALGLTFIGCAFLFISRLEARKPAALGETVGAHKTVLAKLRKRQPMSQDELDYAREIVSDCRSPLALAIPATLFSMACFYVFGCLQQLHGAPPSIRTFIGGLPAIGATNLTMQLLRVARLKGRLQEAIATARVARCADQGVAGPPFMSG</sequence>
<dbReference type="Proteomes" id="UP000826012">
    <property type="component" value="Chromosome"/>
</dbReference>
<reference evidence="2 3" key="1">
    <citation type="submission" date="2021-07" db="EMBL/GenBank/DDBJ databases">
        <title>Complete genome sequence of nontuberculous Mycobacterium sp. TY59.</title>
        <authorList>
            <person name="Fukushima K."/>
        </authorList>
    </citation>
    <scope>NUCLEOTIDE SEQUENCE [LARGE SCALE GENOMIC DNA]</scope>
    <source>
        <strain evidence="2 3">TY59</strain>
    </source>
</reference>
<gene>
    <name evidence="2" type="ORF">MTY59_03880</name>
</gene>
<evidence type="ECO:0000256" key="1">
    <source>
        <dbReference type="SAM" id="Phobius"/>
    </source>
</evidence>
<keyword evidence="1" id="KW-0472">Membrane</keyword>
<feature type="transmembrane region" description="Helical" evidence="1">
    <location>
        <begin position="6"/>
        <end position="28"/>
    </location>
</feature>
<feature type="transmembrane region" description="Helical" evidence="1">
    <location>
        <begin position="108"/>
        <end position="128"/>
    </location>
</feature>
<evidence type="ECO:0008006" key="4">
    <source>
        <dbReference type="Google" id="ProtNLM"/>
    </source>
</evidence>
<dbReference type="EMBL" id="AP024828">
    <property type="protein sequence ID" value="BCZ20533.1"/>
    <property type="molecule type" value="Genomic_DNA"/>
</dbReference>
<keyword evidence="3" id="KW-1185">Reference proteome</keyword>
<name>A0ABM7SJA6_9MYCO</name>
<proteinExistence type="predicted"/>
<keyword evidence="1" id="KW-1133">Transmembrane helix</keyword>
<evidence type="ECO:0000313" key="2">
    <source>
        <dbReference type="EMBL" id="BCZ20533.1"/>
    </source>
</evidence>
<evidence type="ECO:0000313" key="3">
    <source>
        <dbReference type="Proteomes" id="UP000826012"/>
    </source>
</evidence>
<dbReference type="RefSeq" id="WP_250160696.1">
    <property type="nucleotide sequence ID" value="NZ_AP024828.1"/>
</dbReference>